<feature type="compositionally biased region" description="Acidic residues" evidence="1">
    <location>
        <begin position="165"/>
        <end position="176"/>
    </location>
</feature>
<protein>
    <submittedName>
        <fullName evidence="2">Uncharacterized protein</fullName>
    </submittedName>
</protein>
<evidence type="ECO:0000313" key="2">
    <source>
        <dbReference type="EMBL" id="VVA99245.1"/>
    </source>
</evidence>
<gene>
    <name evidence="2" type="ORF">ANE_LOCUS9690</name>
</gene>
<feature type="compositionally biased region" description="Basic and acidic residues" evidence="1">
    <location>
        <begin position="83"/>
        <end position="124"/>
    </location>
</feature>
<reference evidence="2" key="1">
    <citation type="submission" date="2019-07" db="EMBL/GenBank/DDBJ databases">
        <authorList>
            <person name="Dittberner H."/>
        </authorList>
    </citation>
    <scope>NUCLEOTIDE SEQUENCE [LARGE SCALE GENOMIC DNA]</scope>
</reference>
<sequence>MAEENADASPRQASPASFPGVAEIIESVEMLRKQVTDGLKDISEKLDAQDKRIRAVKAFVKNAQSIPDMDDEWRGNDVGYDFSFDRAGKDQRADTTGKRAGDTTGKRAGDTAGKRADTASKGAEEEAGSVAKEAEEEAETVGKEAEAGKGAEASNKEAEPSVMEIELEGETDEVGCEEIERTSSVVVKRGNQKLKILSSKKKRI</sequence>
<dbReference type="Proteomes" id="UP000489600">
    <property type="component" value="Unassembled WGS sequence"/>
</dbReference>
<proteinExistence type="predicted"/>
<name>A0A565BDI4_9BRAS</name>
<organism evidence="2 3">
    <name type="scientific">Arabis nemorensis</name>
    <dbReference type="NCBI Taxonomy" id="586526"/>
    <lineage>
        <taxon>Eukaryota</taxon>
        <taxon>Viridiplantae</taxon>
        <taxon>Streptophyta</taxon>
        <taxon>Embryophyta</taxon>
        <taxon>Tracheophyta</taxon>
        <taxon>Spermatophyta</taxon>
        <taxon>Magnoliopsida</taxon>
        <taxon>eudicotyledons</taxon>
        <taxon>Gunneridae</taxon>
        <taxon>Pentapetalae</taxon>
        <taxon>rosids</taxon>
        <taxon>malvids</taxon>
        <taxon>Brassicales</taxon>
        <taxon>Brassicaceae</taxon>
        <taxon>Arabideae</taxon>
        <taxon>Arabis</taxon>
    </lineage>
</organism>
<evidence type="ECO:0000313" key="3">
    <source>
        <dbReference type="Proteomes" id="UP000489600"/>
    </source>
</evidence>
<dbReference type="EMBL" id="CABITT030000003">
    <property type="protein sequence ID" value="VVA99245.1"/>
    <property type="molecule type" value="Genomic_DNA"/>
</dbReference>
<dbReference type="AlphaFoldDB" id="A0A565BDI4"/>
<keyword evidence="3" id="KW-1185">Reference proteome</keyword>
<evidence type="ECO:0000256" key="1">
    <source>
        <dbReference type="SAM" id="MobiDB-lite"/>
    </source>
</evidence>
<feature type="compositionally biased region" description="Basic and acidic residues" evidence="1">
    <location>
        <begin position="140"/>
        <end position="159"/>
    </location>
</feature>
<feature type="region of interest" description="Disordered" evidence="1">
    <location>
        <begin position="80"/>
        <end position="176"/>
    </location>
</feature>
<accession>A0A565BDI4</accession>
<comment type="caution">
    <text evidence="2">The sequence shown here is derived from an EMBL/GenBank/DDBJ whole genome shotgun (WGS) entry which is preliminary data.</text>
</comment>